<name>A0A558GBN3_HALVO</name>
<keyword evidence="1" id="KW-1133">Transmembrane helix</keyword>
<keyword evidence="1" id="KW-0812">Transmembrane</keyword>
<organism evidence="2 3">
    <name type="scientific">Haloferax volcanii</name>
    <name type="common">Halobacterium volcanii</name>
    <dbReference type="NCBI Taxonomy" id="2246"/>
    <lineage>
        <taxon>Archaea</taxon>
        <taxon>Methanobacteriati</taxon>
        <taxon>Methanobacteriota</taxon>
        <taxon>Stenosarchaea group</taxon>
        <taxon>Halobacteria</taxon>
        <taxon>Halobacteriales</taxon>
        <taxon>Haloferacaceae</taxon>
        <taxon>Haloferax</taxon>
    </lineage>
</organism>
<accession>A0A558GBN3</accession>
<dbReference type="RefSeq" id="WP_144858661.1">
    <property type="nucleotide sequence ID" value="NZ_VMTR01000041.1"/>
</dbReference>
<sequence>MLPNIFVGTAEAIYSLGAFIVNNIVPIAIVTTAAVTSYSFLYKRPELILEIEKSISSSTQPDEAGDVDAVIMLLLANVGNSSASEVQLTLTADAFKFDNNIDATDSIVDEYEPPQAVMEIRSGRKSGFIGGGRRHDIFLENVVYEGDVQELWLGKAIFSEGEHALKYQVSCKEHGPRRGKISFEIADGEVKITNRKYPTRRRQLKTRIFGRVKRTRTQELENLDEDVEFQYEVR</sequence>
<feature type="transmembrane region" description="Helical" evidence="1">
    <location>
        <begin position="12"/>
        <end position="35"/>
    </location>
</feature>
<dbReference type="AlphaFoldDB" id="A0A558GBN3"/>
<dbReference type="EMBL" id="VMTR01000041">
    <property type="protein sequence ID" value="TVT95150.1"/>
    <property type="molecule type" value="Genomic_DNA"/>
</dbReference>
<reference evidence="2 3" key="1">
    <citation type="submission" date="2019-07" db="EMBL/GenBank/DDBJ databases">
        <title>Draft genome sequence of Haloferax volcanii SS0101, isolated from salt farm in Samut Sakhon, Thailand.</title>
        <authorList>
            <person name="Wanthongcharoen S."/>
            <person name="Yamprayoonswat W."/>
            <person name="Ruangsuj P."/>
            <person name="Thongpramul N."/>
            <person name="Jumpathong W."/>
            <person name="Sittihan S."/>
            <person name="Kanjanavas P."/>
            <person name="Yasawong M."/>
        </authorList>
    </citation>
    <scope>NUCLEOTIDE SEQUENCE [LARGE SCALE GENOMIC DNA]</scope>
    <source>
        <strain evidence="2 3">SS0101</strain>
    </source>
</reference>
<gene>
    <name evidence="2" type="ORF">FQA18_07965</name>
</gene>
<evidence type="ECO:0000313" key="2">
    <source>
        <dbReference type="EMBL" id="TVT95150.1"/>
    </source>
</evidence>
<dbReference type="Proteomes" id="UP000320212">
    <property type="component" value="Unassembled WGS sequence"/>
</dbReference>
<comment type="caution">
    <text evidence="2">The sequence shown here is derived from an EMBL/GenBank/DDBJ whole genome shotgun (WGS) entry which is preliminary data.</text>
</comment>
<protein>
    <submittedName>
        <fullName evidence="2">Uncharacterized protein</fullName>
    </submittedName>
</protein>
<keyword evidence="1" id="KW-0472">Membrane</keyword>
<proteinExistence type="predicted"/>
<evidence type="ECO:0000256" key="1">
    <source>
        <dbReference type="SAM" id="Phobius"/>
    </source>
</evidence>
<evidence type="ECO:0000313" key="3">
    <source>
        <dbReference type="Proteomes" id="UP000320212"/>
    </source>
</evidence>